<keyword evidence="1" id="KW-0227">DNA damage</keyword>
<dbReference type="InterPro" id="IPR029240">
    <property type="entry name" value="MMS19_N"/>
</dbReference>
<sequence>MTDSKFGELALQYVLTDENEQAREIPEKAASVIQESANTRIAIGQWVQSINRWIHTGDSNEDDGFIERAKALDFLASTLEVLLRRDFALKADQIKLLATFFGSLFSSDHRAGVTASAKALRCVTSMKAFQPSLGHDIIENVCKLGDGFNLQTPATRLELYELFLRLIKDPAVANDLEYRDGNTCGFITDLLGLCRYEKDPLNLMKWFEILRTFLQNFFPSADVTSAVFERFSNYFPITLRNATPNSGVTPGDLKAALRSCFAAHYRVAGLAIPYLMNKLDNGDAVTAAVKTDILQTLNACVSQYDHPKQSVAPYVDQVWTSLKYEVRNGEVPDTIQATLKVLGSLTKRLDAEELSTFLSESWKDLAEDLSSPEYSAQAGQLLVAVSGSTVQSFASITPRALAHVQNTIKHAESSAYKQKLLVVLNNILSLRWHLTDSLATSSASQPASSSGLLNDEIFGESLFQTTYLPLWQNLSASSTSADHVGILKETMNGFATLVGQRSSGHDSPRQLCSDSTCTQIFNLLAKPVIVEPIEGRNFLDAGLDARLHEEVYDAAAASLKKAVPAYPAAFRNLLFQFLASIKTAYGSDPAREDLAAHIQLAAKTLYEVGGADATNLLDSKLLLSNPFSVVNALLEGLLWMLSQHAPAKVWTAFIMSMRYAFDHTLPSASSQHPGSQITRDWYLNFAQQIVSQGAPQLDLDQPGDPERMAKAFEGLSISELDASRHRKAYCLWVVKQLYRRFTVAHCTEDETNGKRWVIGLSKDFQETSSDLVMQQDICLHQLVRLATSTVRVLSADEQKALQLDQDAFALFNTCDGDSTNPADGEFTGPSALSSADGFRTAPLSLGILQGLHPGAIRPEFYTTLDDLCLTLTSVPSPCSDVTRTTLDTILIVLSNKLYFRGNIDLNGKRAATKQHLENTFTGISTGCMNPIEPRPDTHTVLLIHRSIFSYLAGDVPRHQHEPAQASLLANVVKSAPDDAELGLQLSQYFEILVSPKECLAAENHAFRSKLDGTWLYSKAVQPWLAFCFSGNLGDEIPDGLERERRTINRAVATFALLKHLKYNQYSADVAEIVKIGLRSLSTFNLGAEMVSCMSVLLAVLNNDPGELQEHIAGLISGTITMYEKAKKAAEAATYRTLRPSQKRDLSTCRRNALEFLQLMTGKFAARYLLPHRQQLLRQLAWACGDPMRSIRPVAIAARKAWDDLDK</sequence>
<evidence type="ECO:0000259" key="2">
    <source>
        <dbReference type="Pfam" id="PF14500"/>
    </source>
</evidence>
<organism evidence="3 4">
    <name type="scientific">Anthostomella pinea</name>
    <dbReference type="NCBI Taxonomy" id="933095"/>
    <lineage>
        <taxon>Eukaryota</taxon>
        <taxon>Fungi</taxon>
        <taxon>Dikarya</taxon>
        <taxon>Ascomycota</taxon>
        <taxon>Pezizomycotina</taxon>
        <taxon>Sordariomycetes</taxon>
        <taxon>Xylariomycetidae</taxon>
        <taxon>Xylariales</taxon>
        <taxon>Xylariaceae</taxon>
        <taxon>Anthostomella</taxon>
    </lineage>
</organism>
<dbReference type="SUPFAM" id="SSF48371">
    <property type="entry name" value="ARM repeat"/>
    <property type="match status" value="1"/>
</dbReference>
<protein>
    <recommendedName>
        <fullName evidence="1">MMS19 nucleotide excision repair protein</fullName>
    </recommendedName>
</protein>
<dbReference type="InterPro" id="IPR016024">
    <property type="entry name" value="ARM-type_fold"/>
</dbReference>
<comment type="function">
    <text evidence="1">Key component of the cytosolic iron-sulfur protein assembly (CIA) complex, a multiprotein complex that mediates the incorporation of iron-sulfur cluster into apoproteins specifically involved in DNA metabolism and genomic integrity. In the CIA complex, MMS19 acts as an adapter between early-acting CIA components and a subset of cellular target iron-sulfur proteins.</text>
</comment>
<dbReference type="PANTHER" id="PTHR12891">
    <property type="entry name" value="DNA REPAIR/TRANSCRIPTION PROTEIN MET18/MMS19"/>
    <property type="match status" value="1"/>
</dbReference>
<proteinExistence type="inferred from homology"/>
<evidence type="ECO:0000313" key="3">
    <source>
        <dbReference type="EMBL" id="CAJ2513479.1"/>
    </source>
</evidence>
<reference evidence="3" key="1">
    <citation type="submission" date="2023-10" db="EMBL/GenBank/DDBJ databases">
        <authorList>
            <person name="Hackl T."/>
        </authorList>
    </citation>
    <scope>NUCLEOTIDE SEQUENCE</scope>
</reference>
<feature type="domain" description="MMS19 N-terminal" evidence="2">
    <location>
        <begin position="66"/>
        <end position="326"/>
    </location>
</feature>
<keyword evidence="1" id="KW-0234">DNA repair</keyword>
<evidence type="ECO:0000256" key="1">
    <source>
        <dbReference type="RuleBase" id="RU367072"/>
    </source>
</evidence>
<comment type="caution">
    <text evidence="3">The sequence shown here is derived from an EMBL/GenBank/DDBJ whole genome shotgun (WGS) entry which is preliminary data.</text>
</comment>
<dbReference type="PANTHER" id="PTHR12891:SF0">
    <property type="entry name" value="MMS19 NUCLEOTIDE EXCISION REPAIR PROTEIN HOMOLOG"/>
    <property type="match status" value="1"/>
</dbReference>
<keyword evidence="1" id="KW-0539">Nucleus</keyword>
<comment type="subcellular location">
    <subcellularLocation>
        <location evidence="1">Nucleus</location>
    </subcellularLocation>
</comment>
<dbReference type="EMBL" id="CAUWAG010000020">
    <property type="protein sequence ID" value="CAJ2513479.1"/>
    <property type="molecule type" value="Genomic_DNA"/>
</dbReference>
<comment type="similarity">
    <text evidence="1">Belongs to the MET18/MMS19 family.</text>
</comment>
<dbReference type="Proteomes" id="UP001295740">
    <property type="component" value="Unassembled WGS sequence"/>
</dbReference>
<dbReference type="AlphaFoldDB" id="A0AAI8VYL7"/>
<dbReference type="GO" id="GO:0005634">
    <property type="term" value="C:nucleus"/>
    <property type="evidence" value="ECO:0007669"/>
    <property type="project" value="UniProtKB-SubCell"/>
</dbReference>
<accession>A0AAI8VYL7</accession>
<dbReference type="GO" id="GO:0006281">
    <property type="term" value="P:DNA repair"/>
    <property type="evidence" value="ECO:0007669"/>
    <property type="project" value="UniProtKB-UniRule"/>
</dbReference>
<name>A0AAI8VYL7_9PEZI</name>
<dbReference type="GO" id="GO:0097361">
    <property type="term" value="C:cytosolic [4Fe-4S] assembly targeting complex"/>
    <property type="evidence" value="ECO:0007669"/>
    <property type="project" value="UniProtKB-UniRule"/>
</dbReference>
<evidence type="ECO:0000313" key="4">
    <source>
        <dbReference type="Proteomes" id="UP001295740"/>
    </source>
</evidence>
<dbReference type="Pfam" id="PF14500">
    <property type="entry name" value="MMS19_N"/>
    <property type="match status" value="1"/>
</dbReference>
<keyword evidence="4" id="KW-1185">Reference proteome</keyword>
<dbReference type="InterPro" id="IPR039920">
    <property type="entry name" value="MMS19"/>
</dbReference>
<dbReference type="GO" id="GO:0051604">
    <property type="term" value="P:protein maturation"/>
    <property type="evidence" value="ECO:0007669"/>
    <property type="project" value="UniProtKB-UniRule"/>
</dbReference>
<dbReference type="GO" id="GO:0016226">
    <property type="term" value="P:iron-sulfur cluster assembly"/>
    <property type="evidence" value="ECO:0007669"/>
    <property type="project" value="UniProtKB-UniRule"/>
</dbReference>
<gene>
    <name evidence="3" type="ORF">KHLLAP_LOCUS13947</name>
</gene>